<comment type="caution">
    <text evidence="2">The sequence shown here is derived from an EMBL/GenBank/DDBJ whole genome shotgun (WGS) entry which is preliminary data.</text>
</comment>
<organism evidence="2 3">
    <name type="scientific">Nocardioides daedukensis</name>
    <dbReference type="NCBI Taxonomy" id="634462"/>
    <lineage>
        <taxon>Bacteria</taxon>
        <taxon>Bacillati</taxon>
        <taxon>Actinomycetota</taxon>
        <taxon>Actinomycetes</taxon>
        <taxon>Propionibacteriales</taxon>
        <taxon>Nocardioidaceae</taxon>
        <taxon>Nocardioides</taxon>
    </lineage>
</organism>
<dbReference type="EMBL" id="JACCAA010000001">
    <property type="protein sequence ID" value="NYG58475.1"/>
    <property type="molecule type" value="Genomic_DNA"/>
</dbReference>
<keyword evidence="1" id="KW-0732">Signal</keyword>
<accession>A0A7Y9S2W2</accession>
<name>A0A7Y9S2W2_9ACTN</name>
<reference evidence="2 3" key="1">
    <citation type="submission" date="2020-07" db="EMBL/GenBank/DDBJ databases">
        <title>Sequencing the genomes of 1000 actinobacteria strains.</title>
        <authorList>
            <person name="Klenk H.-P."/>
        </authorList>
    </citation>
    <scope>NUCLEOTIDE SEQUENCE [LARGE SCALE GENOMIC DNA]</scope>
    <source>
        <strain evidence="2 3">DSM 23819</strain>
    </source>
</reference>
<proteinExistence type="predicted"/>
<feature type="chain" id="PRO_5030687503" description="DUF3060 domain-containing protein" evidence="1">
    <location>
        <begin position="29"/>
        <end position="176"/>
    </location>
</feature>
<dbReference type="Gene3D" id="2.160.20.20">
    <property type="match status" value="1"/>
</dbReference>
<dbReference type="RefSeq" id="WP_179501638.1">
    <property type="nucleotide sequence ID" value="NZ_JACCAA010000001.1"/>
</dbReference>
<dbReference type="AlphaFoldDB" id="A0A7Y9S2W2"/>
<protein>
    <recommendedName>
        <fullName evidence="4">DUF3060 domain-containing protein</fullName>
    </recommendedName>
</protein>
<sequence>MKRILALIAALPILAALGSLGVAAPANADDRTCRGTIGRTTVDGNIHVPTGATCTLVHTNVKGNIKLSSSSTLNARGVRVDGDIQGWKTRRVDVKSSSTRHSTIEGNIQLRSSGYRGGVINQARVDGDIQLFSNRGRFSVSRNVVDGNLQCKSNYPAPTGWGNKVQGNKEGQCRRM</sequence>
<evidence type="ECO:0000313" key="3">
    <source>
        <dbReference type="Proteomes" id="UP000540656"/>
    </source>
</evidence>
<evidence type="ECO:0000313" key="2">
    <source>
        <dbReference type="EMBL" id="NYG58475.1"/>
    </source>
</evidence>
<gene>
    <name evidence="2" type="ORF">BJ980_001398</name>
</gene>
<evidence type="ECO:0000256" key="1">
    <source>
        <dbReference type="SAM" id="SignalP"/>
    </source>
</evidence>
<keyword evidence="3" id="KW-1185">Reference proteome</keyword>
<evidence type="ECO:0008006" key="4">
    <source>
        <dbReference type="Google" id="ProtNLM"/>
    </source>
</evidence>
<feature type="signal peptide" evidence="1">
    <location>
        <begin position="1"/>
        <end position="28"/>
    </location>
</feature>
<dbReference type="Proteomes" id="UP000540656">
    <property type="component" value="Unassembled WGS sequence"/>
</dbReference>
<dbReference type="InterPro" id="IPR012332">
    <property type="entry name" value="Autotransporter_pectin_lyase_C"/>
</dbReference>